<dbReference type="GO" id="GO:0004519">
    <property type="term" value="F:endonuclease activity"/>
    <property type="evidence" value="ECO:0007669"/>
    <property type="project" value="UniProtKB-KW"/>
</dbReference>
<accession>A0AAV4ATN6</accession>
<dbReference type="InterPro" id="IPR043502">
    <property type="entry name" value="DNA/RNA_pol_sf"/>
</dbReference>
<feature type="domain" description="Reverse transcriptase" evidence="2">
    <location>
        <begin position="8"/>
        <end position="175"/>
    </location>
</feature>
<protein>
    <submittedName>
        <fullName evidence="3">Endonuclease-reverse transcriptase</fullName>
    </submittedName>
</protein>
<dbReference type="EMBL" id="BLXT01004562">
    <property type="protein sequence ID" value="GFO14426.1"/>
    <property type="molecule type" value="Genomic_DNA"/>
</dbReference>
<sequence>MERFLDENQPREQASFRKNFSTTDHLQALNQLIEKCNEYNLPLCLGFIDYEKAFDSVEHAVIVQALGKVNINENYVTMIENICKRATAKIYLDNQISEAFETQRGVKQGNPISPKLFIIVIEQIFKETDLKYGINIDGEYLRDLRFADAVALCIEKEEEMEGHLERLNSRYKNVGEQDTLLEKKTIDGLKDAQSGNQGQEEETGADQKQDGWMTSEEQQVHNGRGAHKIGGNRRHHYAEDKAFK</sequence>
<keyword evidence="3" id="KW-0540">Nuclease</keyword>
<keyword evidence="4" id="KW-1185">Reference proteome</keyword>
<comment type="caution">
    <text evidence="3">The sequence shown here is derived from an EMBL/GenBank/DDBJ whole genome shotgun (WGS) entry which is preliminary data.</text>
</comment>
<dbReference type="InterPro" id="IPR000477">
    <property type="entry name" value="RT_dom"/>
</dbReference>
<keyword evidence="3" id="KW-0255">Endonuclease</keyword>
<gene>
    <name evidence="3" type="ORF">PoB_004093100</name>
</gene>
<organism evidence="3 4">
    <name type="scientific">Plakobranchus ocellatus</name>
    <dbReference type="NCBI Taxonomy" id="259542"/>
    <lineage>
        <taxon>Eukaryota</taxon>
        <taxon>Metazoa</taxon>
        <taxon>Spiralia</taxon>
        <taxon>Lophotrochozoa</taxon>
        <taxon>Mollusca</taxon>
        <taxon>Gastropoda</taxon>
        <taxon>Heterobranchia</taxon>
        <taxon>Euthyneura</taxon>
        <taxon>Panpulmonata</taxon>
        <taxon>Sacoglossa</taxon>
        <taxon>Placobranchoidea</taxon>
        <taxon>Plakobranchidae</taxon>
        <taxon>Plakobranchus</taxon>
    </lineage>
</organism>
<dbReference type="PANTHER" id="PTHR47027">
    <property type="entry name" value="REVERSE TRANSCRIPTASE DOMAIN-CONTAINING PROTEIN"/>
    <property type="match status" value="1"/>
</dbReference>
<reference evidence="3 4" key="1">
    <citation type="journal article" date="2021" name="Elife">
        <title>Chloroplast acquisition without the gene transfer in kleptoplastic sea slugs, Plakobranchus ocellatus.</title>
        <authorList>
            <person name="Maeda T."/>
            <person name="Takahashi S."/>
            <person name="Yoshida T."/>
            <person name="Shimamura S."/>
            <person name="Takaki Y."/>
            <person name="Nagai Y."/>
            <person name="Toyoda A."/>
            <person name="Suzuki Y."/>
            <person name="Arimoto A."/>
            <person name="Ishii H."/>
            <person name="Satoh N."/>
            <person name="Nishiyama T."/>
            <person name="Hasebe M."/>
            <person name="Maruyama T."/>
            <person name="Minagawa J."/>
            <person name="Obokata J."/>
            <person name="Shigenobu S."/>
        </authorList>
    </citation>
    <scope>NUCLEOTIDE SEQUENCE [LARGE SCALE GENOMIC DNA]</scope>
</reference>
<dbReference type="PANTHER" id="PTHR47027:SF8">
    <property type="entry name" value="RIBONUCLEASE H"/>
    <property type="match status" value="1"/>
</dbReference>
<dbReference type="CDD" id="cd01650">
    <property type="entry name" value="RT_nLTR_like"/>
    <property type="match status" value="1"/>
</dbReference>
<keyword evidence="3" id="KW-0378">Hydrolase</keyword>
<feature type="compositionally biased region" description="Basic residues" evidence="1">
    <location>
        <begin position="224"/>
        <end position="236"/>
    </location>
</feature>
<proteinExistence type="predicted"/>
<dbReference type="AlphaFoldDB" id="A0AAV4ATN6"/>
<feature type="region of interest" description="Disordered" evidence="1">
    <location>
        <begin position="185"/>
        <end position="244"/>
    </location>
</feature>
<evidence type="ECO:0000256" key="1">
    <source>
        <dbReference type="SAM" id="MobiDB-lite"/>
    </source>
</evidence>
<evidence type="ECO:0000313" key="4">
    <source>
        <dbReference type="Proteomes" id="UP000735302"/>
    </source>
</evidence>
<evidence type="ECO:0000313" key="3">
    <source>
        <dbReference type="EMBL" id="GFO14426.1"/>
    </source>
</evidence>
<dbReference type="SUPFAM" id="SSF56672">
    <property type="entry name" value="DNA/RNA polymerases"/>
    <property type="match status" value="1"/>
</dbReference>
<dbReference type="Pfam" id="PF00078">
    <property type="entry name" value="RVT_1"/>
    <property type="match status" value="1"/>
</dbReference>
<name>A0AAV4ATN6_9GAST</name>
<evidence type="ECO:0000259" key="2">
    <source>
        <dbReference type="Pfam" id="PF00078"/>
    </source>
</evidence>
<dbReference type="Proteomes" id="UP000735302">
    <property type="component" value="Unassembled WGS sequence"/>
</dbReference>